<dbReference type="SUPFAM" id="SSF56655">
    <property type="entry name" value="Carbohydrate phosphatase"/>
    <property type="match status" value="1"/>
</dbReference>
<evidence type="ECO:0000256" key="3">
    <source>
        <dbReference type="ARBA" id="ARBA00022723"/>
    </source>
</evidence>
<proteinExistence type="predicted"/>
<evidence type="ECO:0000256" key="7">
    <source>
        <dbReference type="SAM" id="MobiDB-lite"/>
    </source>
</evidence>
<accession>A0A231GWK5</accession>
<evidence type="ECO:0000256" key="6">
    <source>
        <dbReference type="PIRSR" id="PIRSR600760-2"/>
    </source>
</evidence>
<comment type="caution">
    <text evidence="8">The sequence shown here is derived from an EMBL/GenBank/DDBJ whole genome shotgun (WGS) entry which is preliminary data.</text>
</comment>
<dbReference type="GO" id="GO:0046854">
    <property type="term" value="P:phosphatidylinositol phosphate biosynthetic process"/>
    <property type="evidence" value="ECO:0007669"/>
    <property type="project" value="InterPro"/>
</dbReference>
<dbReference type="EC" id="3.1.3.25" evidence="2"/>
<dbReference type="Gene3D" id="3.40.190.80">
    <property type="match status" value="1"/>
</dbReference>
<dbReference type="Proteomes" id="UP000215506">
    <property type="component" value="Unassembled WGS sequence"/>
</dbReference>
<feature type="binding site" evidence="6">
    <location>
        <position position="246"/>
    </location>
    <ligand>
        <name>Mg(2+)</name>
        <dbReference type="ChEBI" id="CHEBI:18420"/>
        <label>1</label>
        <note>catalytic</note>
    </ligand>
</feature>
<evidence type="ECO:0000313" key="9">
    <source>
        <dbReference type="Proteomes" id="UP000215506"/>
    </source>
</evidence>
<keyword evidence="4 8" id="KW-0378">Hydrolase</keyword>
<evidence type="ECO:0000256" key="5">
    <source>
        <dbReference type="ARBA" id="ARBA00022842"/>
    </source>
</evidence>
<protein>
    <recommendedName>
        <fullName evidence="2">inositol-phosphate phosphatase</fullName>
        <ecNumber evidence="2">3.1.3.25</ecNumber>
    </recommendedName>
</protein>
<dbReference type="InterPro" id="IPR000760">
    <property type="entry name" value="Inositol_monophosphatase-like"/>
</dbReference>
<dbReference type="GO" id="GO:0006020">
    <property type="term" value="P:inositol metabolic process"/>
    <property type="evidence" value="ECO:0007669"/>
    <property type="project" value="TreeGrafter"/>
</dbReference>
<dbReference type="InterPro" id="IPR020550">
    <property type="entry name" value="Inositol_monophosphatase_CS"/>
</dbReference>
<dbReference type="PANTHER" id="PTHR20854:SF4">
    <property type="entry name" value="INOSITOL-1-MONOPHOSPHATASE-RELATED"/>
    <property type="match status" value="1"/>
</dbReference>
<feature type="binding site" evidence="6">
    <location>
        <position position="116"/>
    </location>
    <ligand>
        <name>Mg(2+)</name>
        <dbReference type="ChEBI" id="CHEBI:18420"/>
        <label>1</label>
        <note>catalytic</note>
    </ligand>
</feature>
<dbReference type="AlphaFoldDB" id="A0A231GWK5"/>
<reference evidence="8 9" key="1">
    <citation type="submission" date="2017-07" db="EMBL/GenBank/DDBJ databases">
        <title>First draft Genome Sequence of Nocardia cerradoensis isolated from human infection.</title>
        <authorList>
            <person name="Carrasco G."/>
        </authorList>
    </citation>
    <scope>NUCLEOTIDE SEQUENCE [LARGE SCALE GENOMIC DNA]</scope>
    <source>
        <strain evidence="8 9">CNM20130759</strain>
    </source>
</reference>
<dbReference type="InterPro" id="IPR020583">
    <property type="entry name" value="Inositol_monoP_metal-BS"/>
</dbReference>
<dbReference type="Pfam" id="PF00459">
    <property type="entry name" value="Inositol_P"/>
    <property type="match status" value="1"/>
</dbReference>
<dbReference type="GO" id="GO:0046872">
    <property type="term" value="F:metal ion binding"/>
    <property type="evidence" value="ECO:0007669"/>
    <property type="project" value="UniProtKB-KW"/>
</dbReference>
<feature type="binding site" evidence="6">
    <location>
        <position position="114"/>
    </location>
    <ligand>
        <name>Mg(2+)</name>
        <dbReference type="ChEBI" id="CHEBI:18420"/>
        <label>1</label>
        <note>catalytic</note>
    </ligand>
</feature>
<evidence type="ECO:0000256" key="4">
    <source>
        <dbReference type="ARBA" id="ARBA00022801"/>
    </source>
</evidence>
<comment type="catalytic activity">
    <reaction evidence="1">
        <text>a myo-inositol phosphate + H2O = myo-inositol + phosphate</text>
        <dbReference type="Rhea" id="RHEA:24056"/>
        <dbReference type="ChEBI" id="CHEBI:15377"/>
        <dbReference type="ChEBI" id="CHEBI:17268"/>
        <dbReference type="ChEBI" id="CHEBI:43474"/>
        <dbReference type="ChEBI" id="CHEBI:84139"/>
        <dbReference type="EC" id="3.1.3.25"/>
    </reaction>
</comment>
<comment type="cofactor">
    <cofactor evidence="6">
        <name>Mg(2+)</name>
        <dbReference type="ChEBI" id="CHEBI:18420"/>
    </cofactor>
</comment>
<keyword evidence="3 6" id="KW-0479">Metal-binding</keyword>
<keyword evidence="9" id="KW-1185">Reference proteome</keyword>
<dbReference type="EMBL" id="NGAF01000024">
    <property type="protein sequence ID" value="OXR40968.1"/>
    <property type="molecule type" value="Genomic_DNA"/>
</dbReference>
<dbReference type="PRINTS" id="PR00377">
    <property type="entry name" value="IMPHPHTASES"/>
</dbReference>
<feature type="binding site" evidence="6">
    <location>
        <position position="117"/>
    </location>
    <ligand>
        <name>Mg(2+)</name>
        <dbReference type="ChEBI" id="CHEBI:18420"/>
        <label>1</label>
        <note>catalytic</note>
    </ligand>
</feature>
<name>A0A231GWK5_9NOCA</name>
<evidence type="ECO:0000256" key="1">
    <source>
        <dbReference type="ARBA" id="ARBA00001033"/>
    </source>
</evidence>
<feature type="binding site" evidence="6">
    <location>
        <position position="97"/>
    </location>
    <ligand>
        <name>Mg(2+)</name>
        <dbReference type="ChEBI" id="CHEBI:18420"/>
        <label>1</label>
        <note>catalytic</note>
    </ligand>
</feature>
<dbReference type="Gene3D" id="3.30.540.10">
    <property type="entry name" value="Fructose-1,6-Bisphosphatase, subunit A, domain 1"/>
    <property type="match status" value="1"/>
</dbReference>
<dbReference type="RefSeq" id="WP_094027884.1">
    <property type="nucleotide sequence ID" value="NZ_NGAF01000024.1"/>
</dbReference>
<evidence type="ECO:0000256" key="2">
    <source>
        <dbReference type="ARBA" id="ARBA00013106"/>
    </source>
</evidence>
<organism evidence="8 9">
    <name type="scientific">Nocardia cerradoensis</name>
    <dbReference type="NCBI Taxonomy" id="85688"/>
    <lineage>
        <taxon>Bacteria</taxon>
        <taxon>Bacillati</taxon>
        <taxon>Actinomycetota</taxon>
        <taxon>Actinomycetes</taxon>
        <taxon>Mycobacteriales</taxon>
        <taxon>Nocardiaceae</taxon>
        <taxon>Nocardia</taxon>
    </lineage>
</organism>
<dbReference type="PROSITE" id="PS00630">
    <property type="entry name" value="IMP_2"/>
    <property type="match status" value="1"/>
</dbReference>
<dbReference type="GO" id="GO:0007165">
    <property type="term" value="P:signal transduction"/>
    <property type="evidence" value="ECO:0007669"/>
    <property type="project" value="TreeGrafter"/>
</dbReference>
<evidence type="ECO:0000313" key="8">
    <source>
        <dbReference type="EMBL" id="OXR40968.1"/>
    </source>
</evidence>
<dbReference type="PROSITE" id="PS00629">
    <property type="entry name" value="IMP_1"/>
    <property type="match status" value="1"/>
</dbReference>
<gene>
    <name evidence="8" type="primary">suhB</name>
    <name evidence="8" type="ORF">B7C42_06934</name>
</gene>
<sequence length="303" mass="31154">METVPETNSPADIAEAPVLDPAEIAELRRVSVYLAETAAAHVRRRRPEVFGPGRGEDGSVRTKSTPTDPVTVVDTETERLIRSLLAEARPGETVLGEEGGGSLGAAGEIVWVVDPIDGTVNFVYGIPAYAVSVAAMRGGRSLAGAVVDVAGELTYSAGLGAGATVAGGDAEPIALRCNDIDSVRLALVATGFGYGAARRERQGELVARLLPRVRDIRRIGSAALDLCMVAAGRVDAHYEHGLNPWDWAAGALIAAEAGAVLRLPGADSTGAQGALTVAAAAGIADELAELFDRFGVTAPIPEG</sequence>
<keyword evidence="5 6" id="KW-0460">Magnesium</keyword>
<dbReference type="PANTHER" id="PTHR20854">
    <property type="entry name" value="INOSITOL MONOPHOSPHATASE"/>
    <property type="match status" value="1"/>
</dbReference>
<feature type="region of interest" description="Disordered" evidence="7">
    <location>
        <begin position="45"/>
        <end position="69"/>
    </location>
</feature>
<dbReference type="GO" id="GO:0008934">
    <property type="term" value="F:inositol monophosphate 1-phosphatase activity"/>
    <property type="evidence" value="ECO:0007669"/>
    <property type="project" value="TreeGrafter"/>
</dbReference>